<dbReference type="OrthoDB" id="9802126at2"/>
<evidence type="ECO:0000313" key="2">
    <source>
        <dbReference type="Proteomes" id="UP000199585"/>
    </source>
</evidence>
<evidence type="ECO:0000313" key="1">
    <source>
        <dbReference type="EMBL" id="SEM58732.1"/>
    </source>
</evidence>
<dbReference type="RefSeq" id="WP_089898389.1">
    <property type="nucleotide sequence ID" value="NZ_FOCI01000002.1"/>
</dbReference>
<protein>
    <submittedName>
        <fullName evidence="1">Predicted glycosyl transferase</fullName>
    </submittedName>
</protein>
<dbReference type="PANTHER" id="PTHR21015">
    <property type="entry name" value="UDP-N-ACETYLGLUCOSAMINE--N-ACETYLMURAMYL-(PENTAPEPTIDE) PYROPHOSPHORYL-UNDECAPRENOL N-ACETYLGLUCOSAMINE TRANSFERASE 1"/>
    <property type="match status" value="1"/>
</dbReference>
<dbReference type="Gene3D" id="3.40.50.2000">
    <property type="entry name" value="Glycogen Phosphorylase B"/>
    <property type="match status" value="1"/>
</dbReference>
<gene>
    <name evidence="1" type="ORF">SAMN04488003_10216</name>
</gene>
<dbReference type="SUPFAM" id="SSF53756">
    <property type="entry name" value="UDP-Glycosyltransferase/glycogen phosphorylase"/>
    <property type="match status" value="1"/>
</dbReference>
<dbReference type="GO" id="GO:0016757">
    <property type="term" value="F:glycosyltransferase activity"/>
    <property type="evidence" value="ECO:0007669"/>
    <property type="project" value="TreeGrafter"/>
</dbReference>
<dbReference type="EMBL" id="FOCI01000002">
    <property type="protein sequence ID" value="SEM58732.1"/>
    <property type="molecule type" value="Genomic_DNA"/>
</dbReference>
<dbReference type="Proteomes" id="UP000199585">
    <property type="component" value="Unassembled WGS sequence"/>
</dbReference>
<proteinExistence type="predicted"/>
<keyword evidence="2" id="KW-1185">Reference proteome</keyword>
<dbReference type="STRING" id="245187.SAMN04488003_10216"/>
<organism evidence="1 2">
    <name type="scientific">Loktanella fryxellensis</name>
    <dbReference type="NCBI Taxonomy" id="245187"/>
    <lineage>
        <taxon>Bacteria</taxon>
        <taxon>Pseudomonadati</taxon>
        <taxon>Pseudomonadota</taxon>
        <taxon>Alphaproteobacteria</taxon>
        <taxon>Rhodobacterales</taxon>
        <taxon>Roseobacteraceae</taxon>
        <taxon>Loktanella</taxon>
    </lineage>
</organism>
<sequence length="417" mass="44880">MFDLASGHKDHATTVDPARAPRIVLYSHDTLGFGHLRRNLLIAGALKQGLRTPEILMIGGMREAGAFAMPDGVDCVTLPAYAKGSDGTYRPRDLGGDLGALRSLRAQIIAATVSSFAPDLMIVDNVPRGAQFELDPVLSMLRARGTTRLVLGLRDVIDAPGVVRRQWLWQRNFETIARYYDAVWVYGDPTLYDILTDCELGGAIGDKARHVGYLDHATRLSQPLAAQDRDAVLGSDPRPYVLCAVGGGRDGNAVCAAFAAATLPAGHRGVLITGTQMPQALRDRLHALVARRDDMMVVPFVREPIALMQGAARIVSMGGYNTTCEVLSLGRPTLIVPRAAPRAEQLIRTIRLADRRLVDMLHPDDLGADALTTWLQADISLVPASTLAMDGLGTVRGLVDDMFATVPAANPHLAEAC</sequence>
<keyword evidence="1" id="KW-0808">Transferase</keyword>
<dbReference type="AlphaFoldDB" id="A0A1H7ZJI2"/>
<reference evidence="1 2" key="1">
    <citation type="submission" date="2016-10" db="EMBL/GenBank/DDBJ databases">
        <authorList>
            <person name="de Groot N.N."/>
        </authorList>
    </citation>
    <scope>NUCLEOTIDE SEQUENCE [LARGE SCALE GENOMIC DNA]</scope>
    <source>
        <strain evidence="1 2">DSM 16213</strain>
    </source>
</reference>
<dbReference type="PANTHER" id="PTHR21015:SF28">
    <property type="entry name" value="SLL1722 PROTEIN"/>
    <property type="match status" value="1"/>
</dbReference>
<name>A0A1H7ZJI2_9RHOB</name>
<accession>A0A1H7ZJI2</accession>